<keyword evidence="2" id="KW-1185">Reference proteome</keyword>
<proteinExistence type="predicted"/>
<protein>
    <submittedName>
        <fullName evidence="1">Uncharacterized protein</fullName>
    </submittedName>
</protein>
<comment type="caution">
    <text evidence="1">The sequence shown here is derived from an EMBL/GenBank/DDBJ whole genome shotgun (WGS) entry which is preliminary data.</text>
</comment>
<evidence type="ECO:0000313" key="2">
    <source>
        <dbReference type="Proteomes" id="UP000245433"/>
    </source>
</evidence>
<reference evidence="1 2" key="1">
    <citation type="submission" date="2018-04" db="EMBL/GenBank/DDBJ databases">
        <title>Genomic Encyclopedia of Type Strains, Phase IV (KMG-IV): sequencing the most valuable type-strain genomes for metagenomic binning, comparative biology and taxonomic classification.</title>
        <authorList>
            <person name="Goeker M."/>
        </authorList>
    </citation>
    <scope>NUCLEOTIDE SEQUENCE [LARGE SCALE GENOMIC DNA]</scope>
    <source>
        <strain evidence="1 2">DSM 28795</strain>
    </source>
</reference>
<dbReference type="RefSeq" id="WP_089940044.1">
    <property type="nucleotide sequence ID" value="NZ_CAKOEX010000026.1"/>
</dbReference>
<dbReference type="Proteomes" id="UP000245433">
    <property type="component" value="Unassembled WGS sequence"/>
</dbReference>
<name>A0A2U1DFR9_9LACO</name>
<dbReference type="EMBL" id="QEKT01000001">
    <property type="protein sequence ID" value="PVY86504.1"/>
    <property type="molecule type" value="Genomic_DNA"/>
</dbReference>
<evidence type="ECO:0000313" key="1">
    <source>
        <dbReference type="EMBL" id="PVY86504.1"/>
    </source>
</evidence>
<accession>A0A2U1DFR9</accession>
<dbReference type="AlphaFoldDB" id="A0A2U1DFR9"/>
<gene>
    <name evidence="1" type="ORF">C7384_101424</name>
</gene>
<sequence>MDNQNISAYYLTDSTGNRIYPVAHWDKIDGRPDIPSKSGTNNTSNLILTSPKGQQYKLGVDDNGRLITIKVTK</sequence>
<organism evidence="1 2">
    <name type="scientific">Convivina intestini</name>
    <dbReference type="NCBI Taxonomy" id="1505726"/>
    <lineage>
        <taxon>Bacteria</taxon>
        <taxon>Bacillati</taxon>
        <taxon>Bacillota</taxon>
        <taxon>Bacilli</taxon>
        <taxon>Lactobacillales</taxon>
        <taxon>Lactobacillaceae</taxon>
        <taxon>Convivina</taxon>
    </lineage>
</organism>